<dbReference type="EMBL" id="MBUA01000001">
    <property type="protein sequence ID" value="MBC6489685.1"/>
    <property type="molecule type" value="Genomic_DNA"/>
</dbReference>
<reference evidence="8 9" key="1">
    <citation type="submission" date="2016-07" db="EMBL/GenBank/DDBJ databases">
        <title>Genome analysis of Flavihumibacter stibioxidans YS-17.</title>
        <authorList>
            <person name="Shi K."/>
            <person name="Han Y."/>
            <person name="Wang G."/>
        </authorList>
    </citation>
    <scope>NUCLEOTIDE SEQUENCE [LARGE SCALE GENOMIC DNA]</scope>
    <source>
        <strain evidence="8 9">YS-17</strain>
    </source>
</reference>
<dbReference type="InterPro" id="IPR029063">
    <property type="entry name" value="SAM-dependent_MTases_sf"/>
</dbReference>
<keyword evidence="3" id="KW-0489">Methyltransferase</keyword>
<evidence type="ECO:0000256" key="3">
    <source>
        <dbReference type="ARBA" id="ARBA00022603"/>
    </source>
</evidence>
<comment type="similarity">
    <text evidence="1">Belongs to the N(4)/N(6)-methyltransferase family.</text>
</comment>
<evidence type="ECO:0000256" key="6">
    <source>
        <dbReference type="ARBA" id="ARBA00047942"/>
    </source>
</evidence>
<dbReference type="Pfam" id="PF02384">
    <property type="entry name" value="N6_Mtase"/>
    <property type="match status" value="1"/>
</dbReference>
<protein>
    <recommendedName>
        <fullName evidence="2">site-specific DNA-methyltransferase (adenine-specific)</fullName>
        <ecNumber evidence="2">2.1.1.72</ecNumber>
    </recommendedName>
</protein>
<sequence length="1029" mass="118965">MTPKEFYIDFDFTEVQNVRKENLSSDLEEISYLGVDKVYLSGDYPAILFKEINHFDEGTLKDIARIQHLCWNYRKVIFLFILSKTEIRIYNCSKKPFNYENTSLKLSDELEKLEIIRSDFDNLKALHNIKELFSRVAVDCGLLWTTENKLRDKISLQERIDKYLVKSLLNAAKQLKKLELSDEVIHSLLMRSIFIMYLEDKGAAKETNLYKKILPGAISYIDILADKDSTYSIFEKVEDHFNGNVFPLIPGEKKTVTEKHLDVIKKCLFDGDLTGTPKLFNEWRLFRFDIIQIELLSEIYEHFLEEFKESQKEKAGQYYTPPSLVELILNEKLKFKNETQWQFKILDPACGSGIFLVESFKRLVKRWKNAHPGQQISFGDLREILEKNIFGIEYDRLAIRVTAFSLYLAMLEHLNPRTLWIDKRYRFPYLIFDPKDKALKKQGNNLLRQDSIGEVAADCFGDIDLVVGNPPFGSKIDLPSIKDYCTKNDFGQDMVIPFLHKSISFAPRGSIALIFNTKILTNKEGTFKNFRRWLFNDTYVEKVYNFSIFRKTPKTFGGQLFSSAVGPVSIAFYQSKLPQKQSATIEYWAPKTYVKSSLTEGVIIDSTDIKFLPRNECQNPSTQIWKIAMWGTLEDFNLITKLEKLSTLSDLFKEKKLSKGLGLQFMDSTTERPIRNEEISKLPYLKPENIKRYFTSRNEFSKLIDDVTEASALIYKKFYKIQGNNPLKEIKDFRRLNKKEVFYSPHLVIKKGLSDKKLCASYLDKNCTFNSKVLGVAGGSKQLLQSIASIVNSTLATYYLFLISSSIGIEREEIQTNEVYSLPINYDEKIYEQLAEKSDEIKTRITENFPMNIDISDLEKDINGIVFNLFSLSAKERILVDDFINTGVSLLFDGHKSSALKSITGTENKAYGTTICTELNEYLSSEKLIVNSSVFEIRKGIPLNIVKLTFDKKKKEVESFGSEVYEAYLSAINKYTLKALAKNIYIQKQIKYYDGNDIYIIKPNQKRFWSSSMAINDARELVSEILKMS</sequence>
<dbReference type="InterPro" id="IPR002052">
    <property type="entry name" value="DNA_methylase_N6_adenine_CS"/>
</dbReference>
<feature type="domain" description="DNA methylase adenine-specific" evidence="7">
    <location>
        <begin position="293"/>
        <end position="546"/>
    </location>
</feature>
<dbReference type="PANTHER" id="PTHR33841:SF1">
    <property type="entry name" value="DNA METHYLTRANSFERASE A"/>
    <property type="match status" value="1"/>
</dbReference>
<dbReference type="PANTHER" id="PTHR33841">
    <property type="entry name" value="DNA METHYLTRANSFERASE YEEA-RELATED"/>
    <property type="match status" value="1"/>
</dbReference>
<evidence type="ECO:0000313" key="8">
    <source>
        <dbReference type="EMBL" id="MBC6489685.1"/>
    </source>
</evidence>
<accession>A0ABR7M4L4</accession>
<gene>
    <name evidence="8" type="ORF">BC349_01790</name>
</gene>
<evidence type="ECO:0000256" key="5">
    <source>
        <dbReference type="ARBA" id="ARBA00022747"/>
    </source>
</evidence>
<keyword evidence="9" id="KW-1185">Reference proteome</keyword>
<proteinExistence type="inferred from homology"/>
<dbReference type="PROSITE" id="PS00092">
    <property type="entry name" value="N6_MTASE"/>
    <property type="match status" value="1"/>
</dbReference>
<evidence type="ECO:0000256" key="1">
    <source>
        <dbReference type="ARBA" id="ARBA00006594"/>
    </source>
</evidence>
<dbReference type="RefSeq" id="WP_187255040.1">
    <property type="nucleotide sequence ID" value="NZ_JBHULF010000006.1"/>
</dbReference>
<dbReference type="InterPro" id="IPR003356">
    <property type="entry name" value="DNA_methylase_A-5"/>
</dbReference>
<evidence type="ECO:0000256" key="4">
    <source>
        <dbReference type="ARBA" id="ARBA00022679"/>
    </source>
</evidence>
<evidence type="ECO:0000256" key="2">
    <source>
        <dbReference type="ARBA" id="ARBA00011900"/>
    </source>
</evidence>
<evidence type="ECO:0000259" key="7">
    <source>
        <dbReference type="Pfam" id="PF02384"/>
    </source>
</evidence>
<keyword evidence="5" id="KW-0680">Restriction system</keyword>
<dbReference type="SUPFAM" id="SSF53335">
    <property type="entry name" value="S-adenosyl-L-methionine-dependent methyltransferases"/>
    <property type="match status" value="1"/>
</dbReference>
<dbReference type="PRINTS" id="PR00507">
    <property type="entry name" value="N12N6MTFRASE"/>
</dbReference>
<dbReference type="Gene3D" id="3.40.50.150">
    <property type="entry name" value="Vaccinia Virus protein VP39"/>
    <property type="match status" value="1"/>
</dbReference>
<dbReference type="EC" id="2.1.1.72" evidence="2"/>
<organism evidence="8 9">
    <name type="scientific">Flavihumibacter stibioxidans</name>
    <dbReference type="NCBI Taxonomy" id="1834163"/>
    <lineage>
        <taxon>Bacteria</taxon>
        <taxon>Pseudomonadati</taxon>
        <taxon>Bacteroidota</taxon>
        <taxon>Chitinophagia</taxon>
        <taxon>Chitinophagales</taxon>
        <taxon>Chitinophagaceae</taxon>
        <taxon>Flavihumibacter</taxon>
    </lineage>
</organism>
<dbReference type="InterPro" id="IPR050953">
    <property type="entry name" value="N4_N6_ade-DNA_methylase"/>
</dbReference>
<name>A0ABR7M4L4_9BACT</name>
<keyword evidence="4" id="KW-0808">Transferase</keyword>
<comment type="catalytic activity">
    <reaction evidence="6">
        <text>a 2'-deoxyadenosine in DNA + S-adenosyl-L-methionine = an N(6)-methyl-2'-deoxyadenosine in DNA + S-adenosyl-L-homocysteine + H(+)</text>
        <dbReference type="Rhea" id="RHEA:15197"/>
        <dbReference type="Rhea" id="RHEA-COMP:12418"/>
        <dbReference type="Rhea" id="RHEA-COMP:12419"/>
        <dbReference type="ChEBI" id="CHEBI:15378"/>
        <dbReference type="ChEBI" id="CHEBI:57856"/>
        <dbReference type="ChEBI" id="CHEBI:59789"/>
        <dbReference type="ChEBI" id="CHEBI:90615"/>
        <dbReference type="ChEBI" id="CHEBI:90616"/>
        <dbReference type="EC" id="2.1.1.72"/>
    </reaction>
</comment>
<evidence type="ECO:0000313" key="9">
    <source>
        <dbReference type="Proteomes" id="UP000765802"/>
    </source>
</evidence>
<comment type="caution">
    <text evidence="8">The sequence shown here is derived from an EMBL/GenBank/DDBJ whole genome shotgun (WGS) entry which is preliminary data.</text>
</comment>
<dbReference type="Proteomes" id="UP000765802">
    <property type="component" value="Unassembled WGS sequence"/>
</dbReference>